<feature type="region of interest" description="Disordered" evidence="1">
    <location>
        <begin position="1"/>
        <end position="20"/>
    </location>
</feature>
<dbReference type="AlphaFoldDB" id="A0A6C0BJ03"/>
<feature type="compositionally biased region" description="Basic residues" evidence="1">
    <location>
        <begin position="1"/>
        <end position="13"/>
    </location>
</feature>
<name>A0A6C0BJ03_9ZZZZ</name>
<sequence length="244" mass="26075">MSTMSKKTRKSRSLKSSSVNAKVEKFDAAVLRFVKTKPSEAKLVRFIQDEWLRKTKSVLPAKTAVKIAKKMSHLTAAKHFKMGKTRKQRGGAGYALMGAPLSGPAMGPGNPAVPVLTRMPTDITTDAMFGSSSPVAYYSAAQARGCGAGEFDGYGPGASMGSNDVPKTRRRQRGGAAYTIPASQPMSVIPQEIIRTTMGQTNPVYSTGNPVIPGFKMAYSPLAGTLDDSAQRITSSLPLVWKQT</sequence>
<accession>A0A6C0BJ03</accession>
<proteinExistence type="predicted"/>
<organism evidence="2">
    <name type="scientific">viral metagenome</name>
    <dbReference type="NCBI Taxonomy" id="1070528"/>
    <lineage>
        <taxon>unclassified sequences</taxon>
        <taxon>metagenomes</taxon>
        <taxon>organismal metagenomes</taxon>
    </lineage>
</organism>
<dbReference type="EMBL" id="MN739162">
    <property type="protein sequence ID" value="QHS91539.1"/>
    <property type="molecule type" value="Genomic_DNA"/>
</dbReference>
<reference evidence="2" key="1">
    <citation type="journal article" date="2020" name="Nature">
        <title>Giant virus diversity and host interactions through global metagenomics.</title>
        <authorList>
            <person name="Schulz F."/>
            <person name="Roux S."/>
            <person name="Paez-Espino D."/>
            <person name="Jungbluth S."/>
            <person name="Walsh D.A."/>
            <person name="Denef V.J."/>
            <person name="McMahon K.D."/>
            <person name="Konstantinidis K.T."/>
            <person name="Eloe-Fadrosh E.A."/>
            <person name="Kyrpides N.C."/>
            <person name="Woyke T."/>
        </authorList>
    </citation>
    <scope>NUCLEOTIDE SEQUENCE</scope>
    <source>
        <strain evidence="2">GVMAG-M-3300013006-15</strain>
    </source>
</reference>
<protein>
    <submittedName>
        <fullName evidence="2">Uncharacterized protein</fullName>
    </submittedName>
</protein>
<evidence type="ECO:0000313" key="2">
    <source>
        <dbReference type="EMBL" id="QHS91539.1"/>
    </source>
</evidence>
<evidence type="ECO:0000256" key="1">
    <source>
        <dbReference type="SAM" id="MobiDB-lite"/>
    </source>
</evidence>